<dbReference type="eggNOG" id="KOG1837">
    <property type="taxonomic scope" value="Eukaryota"/>
</dbReference>
<evidence type="ECO:0000313" key="9">
    <source>
        <dbReference type="EMBL" id="ESO10877.1"/>
    </source>
</evidence>
<keyword evidence="4 7" id="KW-0698">rRNA processing</keyword>
<evidence type="ECO:0000259" key="8">
    <source>
        <dbReference type="SMART" id="SM01036"/>
    </source>
</evidence>
<dbReference type="HOGENOM" id="CLU_001128_1_0_1"/>
<dbReference type="EnsemblMetazoa" id="HelroT130247">
    <property type="protein sequence ID" value="HelroP130247"/>
    <property type="gene ID" value="HelroG130247"/>
</dbReference>
<dbReference type="SMART" id="SM01036">
    <property type="entry name" value="BP28CT"/>
    <property type="match status" value="1"/>
</dbReference>
<dbReference type="CTD" id="20196135"/>
<dbReference type="STRING" id="6412.T1EHT5"/>
<accession>T1EHT5</accession>
<keyword evidence="11" id="KW-1185">Reference proteome</keyword>
<evidence type="ECO:0000256" key="7">
    <source>
        <dbReference type="RuleBase" id="RU367065"/>
    </source>
</evidence>
<comment type="subcellular location">
    <subcellularLocation>
        <location evidence="1 7">Nucleus</location>
        <location evidence="1 7">Nucleolus</location>
    </subcellularLocation>
</comment>
<dbReference type="PANTHER" id="PTHR13457:SF1">
    <property type="entry name" value="HEAT REPEAT-CONTAINING PROTEIN 1"/>
    <property type="match status" value="1"/>
</dbReference>
<dbReference type="GO" id="GO:1990904">
    <property type="term" value="C:ribonucleoprotein complex"/>
    <property type="evidence" value="ECO:0007669"/>
    <property type="project" value="UniProtKB-KW"/>
</dbReference>
<dbReference type="InterPro" id="IPR056473">
    <property type="entry name" value="HEAT_Utp10/HEAT1"/>
</dbReference>
<reference evidence="9 11" key="2">
    <citation type="journal article" date="2013" name="Nature">
        <title>Insights into bilaterian evolution from three spiralian genomes.</title>
        <authorList>
            <person name="Simakov O."/>
            <person name="Marletaz F."/>
            <person name="Cho S.J."/>
            <person name="Edsinger-Gonzales E."/>
            <person name="Havlak P."/>
            <person name="Hellsten U."/>
            <person name="Kuo D.H."/>
            <person name="Larsson T."/>
            <person name="Lv J."/>
            <person name="Arendt D."/>
            <person name="Savage R."/>
            <person name="Osoegawa K."/>
            <person name="de Jong P."/>
            <person name="Grimwood J."/>
            <person name="Chapman J.A."/>
            <person name="Shapiro H."/>
            <person name="Aerts A."/>
            <person name="Otillar R.P."/>
            <person name="Terry A.Y."/>
            <person name="Boore J.L."/>
            <person name="Grigoriev I.V."/>
            <person name="Lindberg D.R."/>
            <person name="Seaver E.C."/>
            <person name="Weisblat D.A."/>
            <person name="Putnam N.H."/>
            <person name="Rokhsar D.S."/>
        </authorList>
    </citation>
    <scope>NUCLEOTIDE SEQUENCE</scope>
</reference>
<evidence type="ECO:0000256" key="5">
    <source>
        <dbReference type="ARBA" id="ARBA00023242"/>
    </source>
</evidence>
<keyword evidence="5 7" id="KW-0539">Nucleus</keyword>
<dbReference type="InParanoid" id="T1EHT5"/>
<dbReference type="InterPro" id="IPR012954">
    <property type="entry name" value="BP28_C_dom"/>
</dbReference>
<feature type="domain" description="BP28 C-terminal" evidence="8">
    <location>
        <begin position="568"/>
        <end position="714"/>
    </location>
</feature>
<evidence type="ECO:0000256" key="4">
    <source>
        <dbReference type="ARBA" id="ARBA00022552"/>
    </source>
</evidence>
<dbReference type="GO" id="GO:0005730">
    <property type="term" value="C:nucleolus"/>
    <property type="evidence" value="ECO:0007669"/>
    <property type="project" value="UniProtKB-SubCell"/>
</dbReference>
<dbReference type="GeneID" id="20196135"/>
<dbReference type="RefSeq" id="XP_009011146.1">
    <property type="nucleotide sequence ID" value="XM_009012898.1"/>
</dbReference>
<sequence>ENYINIEVLVNTLRQTKNFQTQQHVLLCLADCIVINQDQMLHNIVSIFTFMGDSLLQKDDLYTSQVMTKLIDVILSAVRQLPENSKKVDEILLDVFRVFVDARKHISQHRLIPLFKQLVGFDLDECLWKLLVLVIESNVRRRDATIVDLKGATTDKQMQNVDLDIIAVLLSNYTVETQLKTMNKLVKFLDEFISILVKSDSSIAIVDSSIKNFPQLCRMLIFNLNKIILSAVADKDFIMEFLCNMDKEVSNKEIESLFKELVNRFIIYMLKITEQQKTNISEKIYEKYYFSLMKIIHNTLEKINYLMPAHLFVDVMESLLNHEQASAQCQALELINSKLLQLEHSLSLRKSFECGLKLVPLLIISLEKEKSKLDAIYLKYHKQLCFMNLKMLCRYYGPENMNEFELLPEVINKILIRQDEANPALIDSSLLCLVDLIPVQKNKFFPHLKPMMIPFMNLYNNNQILKSPISIQCVLMVISKLIQHLGHFLGPYLNNIVQMLCTVYTQDDIKHQYLDYLMKVLSMLAKNIDLRLFLPCIVKAYEELVNKNPRGLFILFKLFHDLMENATKETTNTYLKMITEVVFLFSSLRVDASVLKMNELMEIENIYTDSILSFVVHLSEVTFRPILLKFFNSLDDNVDRLVTFYHLIFKLSRKLKAIFNIFVSILIKQMADILVQHDTKLTGDDNVTECKTKLLVNFVLDTISECYLHDVDSSLSSGTGDALFKPLISQMENYSGNDSLYEETMTHLIPCIVQLMLSIKDNDQLFNLHKLICQQMKNSNSKVRMSAIRTIKDVASGMGCSYELLFPETAPYLAELLEDDSEDV</sequence>
<evidence type="ECO:0000256" key="3">
    <source>
        <dbReference type="ARBA" id="ARBA00022517"/>
    </source>
</evidence>
<reference evidence="11" key="1">
    <citation type="submission" date="2012-12" db="EMBL/GenBank/DDBJ databases">
        <authorList>
            <person name="Hellsten U."/>
            <person name="Grimwood J."/>
            <person name="Chapman J.A."/>
            <person name="Shapiro H."/>
            <person name="Aerts A."/>
            <person name="Otillar R.P."/>
            <person name="Terry A.Y."/>
            <person name="Boore J.L."/>
            <person name="Simakov O."/>
            <person name="Marletaz F."/>
            <person name="Cho S.-J."/>
            <person name="Edsinger-Gonzales E."/>
            <person name="Havlak P."/>
            <person name="Kuo D.-H."/>
            <person name="Larsson T."/>
            <person name="Lv J."/>
            <person name="Arendt D."/>
            <person name="Savage R."/>
            <person name="Osoegawa K."/>
            <person name="de Jong P."/>
            <person name="Lindberg D.R."/>
            <person name="Seaver E.C."/>
            <person name="Weisblat D.A."/>
            <person name="Putnam N.H."/>
            <person name="Grigoriev I.V."/>
            <person name="Rokhsar D.S."/>
        </authorList>
    </citation>
    <scope>NUCLEOTIDE SEQUENCE</scope>
</reference>
<protein>
    <recommendedName>
        <fullName evidence="7">HEAT repeat-containing protein 1</fullName>
    </recommendedName>
</protein>
<keyword evidence="6 7" id="KW-0687">Ribonucleoprotein</keyword>
<name>T1EHT5_HELRO</name>
<dbReference type="OrthoDB" id="31183at2759"/>
<dbReference type="EMBL" id="AMQM01002767">
    <property type="status" value="NOT_ANNOTATED_CDS"/>
    <property type="molecule type" value="Genomic_DNA"/>
</dbReference>
<evidence type="ECO:0000313" key="11">
    <source>
        <dbReference type="Proteomes" id="UP000015101"/>
    </source>
</evidence>
<dbReference type="GO" id="GO:0006364">
    <property type="term" value="P:rRNA processing"/>
    <property type="evidence" value="ECO:0007669"/>
    <property type="project" value="UniProtKB-UniRule"/>
</dbReference>
<evidence type="ECO:0000256" key="1">
    <source>
        <dbReference type="ARBA" id="ARBA00004604"/>
    </source>
</evidence>
<organism evidence="10 11">
    <name type="scientific">Helobdella robusta</name>
    <name type="common">Californian leech</name>
    <dbReference type="NCBI Taxonomy" id="6412"/>
    <lineage>
        <taxon>Eukaryota</taxon>
        <taxon>Metazoa</taxon>
        <taxon>Spiralia</taxon>
        <taxon>Lophotrochozoa</taxon>
        <taxon>Annelida</taxon>
        <taxon>Clitellata</taxon>
        <taxon>Hirudinea</taxon>
        <taxon>Rhynchobdellida</taxon>
        <taxon>Glossiphoniidae</taxon>
        <taxon>Helobdella</taxon>
    </lineage>
</organism>
<dbReference type="InterPro" id="IPR011989">
    <property type="entry name" value="ARM-like"/>
</dbReference>
<dbReference type="SUPFAM" id="SSF48371">
    <property type="entry name" value="ARM repeat"/>
    <property type="match status" value="1"/>
</dbReference>
<evidence type="ECO:0000256" key="6">
    <source>
        <dbReference type="ARBA" id="ARBA00023274"/>
    </source>
</evidence>
<dbReference type="InterPro" id="IPR016024">
    <property type="entry name" value="ARM-type_fold"/>
</dbReference>
<reference evidence="10" key="3">
    <citation type="submission" date="2015-06" db="UniProtKB">
        <authorList>
            <consortium name="EnsemblMetazoa"/>
        </authorList>
    </citation>
    <scope>IDENTIFICATION</scope>
</reference>
<evidence type="ECO:0000256" key="2">
    <source>
        <dbReference type="ARBA" id="ARBA00010559"/>
    </source>
</evidence>
<keyword evidence="3 7" id="KW-0690">Ribosome biogenesis</keyword>
<dbReference type="Pfam" id="PF23243">
    <property type="entry name" value="HEAT_HEATR1"/>
    <property type="match status" value="1"/>
</dbReference>
<comment type="function">
    <text evidence="7">Involved in nucleolar processing of pre-18S ribosomal RNA.</text>
</comment>
<proteinExistence type="inferred from homology"/>
<evidence type="ECO:0000313" key="10">
    <source>
        <dbReference type="EnsemblMetazoa" id="HelroP130247"/>
    </source>
</evidence>
<dbReference type="Gene3D" id="1.25.10.10">
    <property type="entry name" value="Leucine-rich Repeat Variant"/>
    <property type="match status" value="2"/>
</dbReference>
<comment type="similarity">
    <text evidence="2 7">Belongs to the HEATR1/UTP10 family.</text>
</comment>
<dbReference type="OMA" id="LPHIIQY"/>
<dbReference type="InterPro" id="IPR040191">
    <property type="entry name" value="UTP10"/>
</dbReference>
<dbReference type="EMBL" id="KB095858">
    <property type="protein sequence ID" value="ESO10877.1"/>
    <property type="molecule type" value="Genomic_DNA"/>
</dbReference>
<dbReference type="Pfam" id="PF08146">
    <property type="entry name" value="BP28CT"/>
    <property type="match status" value="1"/>
</dbReference>
<gene>
    <name evidence="10" type="primary">20196135</name>
    <name evidence="9" type="ORF">HELRODRAFT_130247</name>
</gene>
<dbReference type="PANTHER" id="PTHR13457">
    <property type="entry name" value="BAP28"/>
    <property type="match status" value="1"/>
</dbReference>
<dbReference type="KEGG" id="hro:HELRODRAFT_130247"/>
<dbReference type="AlphaFoldDB" id="T1EHT5"/>
<dbReference type="Proteomes" id="UP000015101">
    <property type="component" value="Unassembled WGS sequence"/>
</dbReference>